<reference evidence="1 2" key="1">
    <citation type="submission" date="2018-11" db="EMBL/GenBank/DDBJ databases">
        <authorList>
            <consortium name="Pathogen Informatics"/>
        </authorList>
    </citation>
    <scope>NUCLEOTIDE SEQUENCE [LARGE SCALE GENOMIC DNA]</scope>
</reference>
<organism evidence="1 2">
    <name type="scientific">Cylicostephanus goldi</name>
    <name type="common">Nematode worm</name>
    <dbReference type="NCBI Taxonomy" id="71465"/>
    <lineage>
        <taxon>Eukaryota</taxon>
        <taxon>Metazoa</taxon>
        <taxon>Ecdysozoa</taxon>
        <taxon>Nematoda</taxon>
        <taxon>Chromadorea</taxon>
        <taxon>Rhabditida</taxon>
        <taxon>Rhabditina</taxon>
        <taxon>Rhabditomorpha</taxon>
        <taxon>Strongyloidea</taxon>
        <taxon>Strongylidae</taxon>
        <taxon>Cylicostephanus</taxon>
    </lineage>
</organism>
<proteinExistence type="predicted"/>
<keyword evidence="2" id="KW-1185">Reference proteome</keyword>
<evidence type="ECO:0000313" key="1">
    <source>
        <dbReference type="EMBL" id="VDK78078.1"/>
    </source>
</evidence>
<accession>A0A3P6UGA9</accession>
<dbReference type="EMBL" id="UYRV01025744">
    <property type="protein sequence ID" value="VDK78078.1"/>
    <property type="molecule type" value="Genomic_DNA"/>
</dbReference>
<sequence length="128" mass="13667">MVALEIGETLIMIWQSSSTPSVASAASLDLVALAAFLAAPMVVNLKEKKAAQTVVTNCLEREAQALQAPEPRQIGGNCPVLAACFRTGYGVQAGIGTIQLFLPQQHQLHVAHSRKSPQLPRVAQRRSP</sequence>
<dbReference type="AlphaFoldDB" id="A0A3P6UGA9"/>
<gene>
    <name evidence="1" type="ORF">CGOC_LOCUS7421</name>
</gene>
<name>A0A3P6UGA9_CYLGO</name>
<protein>
    <submittedName>
        <fullName evidence="1">Uncharacterized protein</fullName>
    </submittedName>
</protein>
<dbReference type="Proteomes" id="UP000271889">
    <property type="component" value="Unassembled WGS sequence"/>
</dbReference>
<evidence type="ECO:0000313" key="2">
    <source>
        <dbReference type="Proteomes" id="UP000271889"/>
    </source>
</evidence>